<dbReference type="Proteomes" id="UP001151760">
    <property type="component" value="Unassembled WGS sequence"/>
</dbReference>
<keyword evidence="2" id="KW-1185">Reference proteome</keyword>
<proteinExistence type="predicted"/>
<evidence type="ECO:0000313" key="1">
    <source>
        <dbReference type="EMBL" id="GJT25337.1"/>
    </source>
</evidence>
<comment type="caution">
    <text evidence="1">The sequence shown here is derived from an EMBL/GenBank/DDBJ whole genome shotgun (WGS) entry which is preliminary data.</text>
</comment>
<dbReference type="EMBL" id="BQNB010014206">
    <property type="protein sequence ID" value="GJT25337.1"/>
    <property type="molecule type" value="Genomic_DNA"/>
</dbReference>
<gene>
    <name evidence="1" type="ORF">Tco_0895274</name>
</gene>
<reference evidence="1" key="1">
    <citation type="journal article" date="2022" name="Int. J. Mol. Sci.">
        <title>Draft Genome of Tanacetum Coccineum: Genomic Comparison of Closely Related Tanacetum-Family Plants.</title>
        <authorList>
            <person name="Yamashiro T."/>
            <person name="Shiraishi A."/>
            <person name="Nakayama K."/>
            <person name="Satake H."/>
        </authorList>
    </citation>
    <scope>NUCLEOTIDE SEQUENCE</scope>
</reference>
<organism evidence="1 2">
    <name type="scientific">Tanacetum coccineum</name>
    <dbReference type="NCBI Taxonomy" id="301880"/>
    <lineage>
        <taxon>Eukaryota</taxon>
        <taxon>Viridiplantae</taxon>
        <taxon>Streptophyta</taxon>
        <taxon>Embryophyta</taxon>
        <taxon>Tracheophyta</taxon>
        <taxon>Spermatophyta</taxon>
        <taxon>Magnoliopsida</taxon>
        <taxon>eudicotyledons</taxon>
        <taxon>Gunneridae</taxon>
        <taxon>Pentapetalae</taxon>
        <taxon>asterids</taxon>
        <taxon>campanulids</taxon>
        <taxon>Asterales</taxon>
        <taxon>Asteraceae</taxon>
        <taxon>Asteroideae</taxon>
        <taxon>Anthemideae</taxon>
        <taxon>Anthemidinae</taxon>
        <taxon>Tanacetum</taxon>
    </lineage>
</organism>
<sequence>MLASDYFNQEMGELQHKSMILGRVHGLDEVYGLGDSSKLKDITDYDPDADTIFDNVTEAFYKLEFPYISLLVEKAGKSVKEFSVVEPPACQGSASTPL</sequence>
<protein>
    <submittedName>
        <fullName evidence="1">Uncharacterized protein</fullName>
    </submittedName>
</protein>
<accession>A0ABQ5CH08</accession>
<evidence type="ECO:0000313" key="2">
    <source>
        <dbReference type="Proteomes" id="UP001151760"/>
    </source>
</evidence>
<name>A0ABQ5CH08_9ASTR</name>
<reference evidence="1" key="2">
    <citation type="submission" date="2022-01" db="EMBL/GenBank/DDBJ databases">
        <authorList>
            <person name="Yamashiro T."/>
            <person name="Shiraishi A."/>
            <person name="Satake H."/>
            <person name="Nakayama K."/>
        </authorList>
    </citation>
    <scope>NUCLEOTIDE SEQUENCE</scope>
</reference>